<evidence type="ECO:0000256" key="10">
    <source>
        <dbReference type="ARBA" id="ARBA00023136"/>
    </source>
</evidence>
<dbReference type="GeneID" id="105997553"/>
<reference evidence="15" key="1">
    <citation type="submission" date="2025-08" db="UniProtKB">
        <authorList>
            <consortium name="RefSeq"/>
        </authorList>
    </citation>
    <scope>IDENTIFICATION</scope>
    <source>
        <tissue evidence="15">Kidney</tissue>
    </source>
</reference>
<evidence type="ECO:0000256" key="4">
    <source>
        <dbReference type="ARBA" id="ARBA00022490"/>
    </source>
</evidence>
<sequence>MSAEREAAETATVVAVAEAGTGEDAPSEPPKTEAPNDPQPSAASEGAAAASPPPVRCLVLTGFGGYDKVKLQSRPAATPAPGPGQLTLRVRACGLNFADLMARQGVYDRLPPLPFTPGMEGAGVVIAVGEGVSDRKVGDRVMVLIRLGMWQEEVTVPAANTFLMPEAMTFEEAAALLVNYVTAYMVLFDFGNLRPGHSVLVHMAAGGVGMAAGQLCRTVENVTVFGTASASKHEMLKENGVTHPIDYHTTDYVDEIKKISPKGVDIVMDPLGGSDTAKGYNLLKPMGKVVTYGMANLVTGPKRNLMALARTWWNQFSVTALQLLQANRAVCGFNLGNLEGEVELVRSVIIRLLELYNQGHIKPHIDSVWPFEKVADAMKQMQEKKNVGKVLLVPGQEKEN</sequence>
<evidence type="ECO:0000256" key="6">
    <source>
        <dbReference type="ARBA" id="ARBA00022787"/>
    </source>
</evidence>
<evidence type="ECO:0000256" key="7">
    <source>
        <dbReference type="ARBA" id="ARBA00022990"/>
    </source>
</evidence>
<keyword evidence="14" id="KW-1185">Reference proteome</keyword>
<dbReference type="FunFam" id="3.40.50.720:FF:000309">
    <property type="entry name" value="synaptic vesicle membrane protein VAT-1 homolog"/>
    <property type="match status" value="1"/>
</dbReference>
<keyword evidence="9" id="KW-0496">Mitochondrion</keyword>
<dbReference type="InterPro" id="IPR013154">
    <property type="entry name" value="ADH-like_N"/>
</dbReference>
<keyword evidence="10" id="KW-0472">Membrane</keyword>
<evidence type="ECO:0000256" key="8">
    <source>
        <dbReference type="ARBA" id="ARBA00023002"/>
    </source>
</evidence>
<comment type="similarity">
    <text evidence="3">Belongs to the zinc-containing alcohol dehydrogenase family. Quinone oxidoreductase subfamily.</text>
</comment>
<dbReference type="PANTHER" id="PTHR44054:SF1">
    <property type="entry name" value="SYNAPTIC VESICLE MEMBRANE PROTEIN VAT-1 HOMOLOG"/>
    <property type="match status" value="1"/>
</dbReference>
<dbReference type="Proteomes" id="UP000081671">
    <property type="component" value="Unplaced"/>
</dbReference>
<dbReference type="InterPro" id="IPR011032">
    <property type="entry name" value="GroES-like_sf"/>
</dbReference>
<dbReference type="Gene3D" id="3.40.50.720">
    <property type="entry name" value="NAD(P)-binding Rossmann-like Domain"/>
    <property type="match status" value="1"/>
</dbReference>
<dbReference type="InParanoid" id="A0A1S3GFH2"/>
<dbReference type="GO" id="GO:0005741">
    <property type="term" value="C:mitochondrial outer membrane"/>
    <property type="evidence" value="ECO:0007669"/>
    <property type="project" value="UniProtKB-SubCell"/>
</dbReference>
<dbReference type="RefSeq" id="XP_012887460.1">
    <property type="nucleotide sequence ID" value="XM_013032006.1"/>
</dbReference>
<dbReference type="CDD" id="cd08275">
    <property type="entry name" value="MDR3"/>
    <property type="match status" value="1"/>
</dbReference>
<dbReference type="Pfam" id="PF08240">
    <property type="entry name" value="ADH_N"/>
    <property type="match status" value="1"/>
</dbReference>
<name>A0A1S3GFH2_DIPOR</name>
<dbReference type="GO" id="GO:0010637">
    <property type="term" value="P:negative regulation of mitochondrial fusion"/>
    <property type="evidence" value="ECO:0007669"/>
    <property type="project" value="Ensembl"/>
</dbReference>
<feature type="domain" description="Enoyl reductase (ER)" evidence="13">
    <location>
        <begin position="64"/>
        <end position="392"/>
    </location>
</feature>
<dbReference type="InterPro" id="IPR052100">
    <property type="entry name" value="SV-ATPase_mito-regulator"/>
</dbReference>
<evidence type="ECO:0000256" key="9">
    <source>
        <dbReference type="ARBA" id="ARBA00023128"/>
    </source>
</evidence>
<dbReference type="AlphaFoldDB" id="A0A1S3GFH2"/>
<feature type="region of interest" description="Disordered" evidence="12">
    <location>
        <begin position="1"/>
        <end position="50"/>
    </location>
</feature>
<dbReference type="InterPro" id="IPR002364">
    <property type="entry name" value="Quin_OxRdtase/zeta-crystal_CS"/>
</dbReference>
<dbReference type="OMA" id="VWMPYLT"/>
<keyword evidence="7" id="KW-0007">Acetylation</keyword>
<keyword evidence="6" id="KW-1000">Mitochondrion outer membrane</keyword>
<dbReference type="GO" id="GO:0008270">
    <property type="term" value="F:zinc ion binding"/>
    <property type="evidence" value="ECO:0007669"/>
    <property type="project" value="InterPro"/>
</dbReference>
<evidence type="ECO:0000256" key="5">
    <source>
        <dbReference type="ARBA" id="ARBA00022553"/>
    </source>
</evidence>
<feature type="compositionally biased region" description="Low complexity" evidence="12">
    <location>
        <begin position="9"/>
        <end position="23"/>
    </location>
</feature>
<dbReference type="KEGG" id="dord:105997553"/>
<evidence type="ECO:0000256" key="12">
    <source>
        <dbReference type="SAM" id="MobiDB-lite"/>
    </source>
</evidence>
<evidence type="ECO:0000256" key="11">
    <source>
        <dbReference type="ARBA" id="ARBA00074159"/>
    </source>
</evidence>
<evidence type="ECO:0000313" key="14">
    <source>
        <dbReference type="Proteomes" id="UP000081671"/>
    </source>
</evidence>
<dbReference type="GO" id="GO:0008753">
    <property type="term" value="F:NADPH dehydrogenase (quinone) activity"/>
    <property type="evidence" value="ECO:0007669"/>
    <property type="project" value="Ensembl"/>
</dbReference>
<evidence type="ECO:0000259" key="13">
    <source>
        <dbReference type="SMART" id="SM00829"/>
    </source>
</evidence>
<gene>
    <name evidence="15" type="primary">Vat1</name>
</gene>
<dbReference type="InterPro" id="IPR036291">
    <property type="entry name" value="NAD(P)-bd_dom_sf"/>
</dbReference>
<dbReference type="SMART" id="SM00829">
    <property type="entry name" value="PKS_ER"/>
    <property type="match status" value="1"/>
</dbReference>
<dbReference type="SUPFAM" id="SSF50129">
    <property type="entry name" value="GroES-like"/>
    <property type="match status" value="1"/>
</dbReference>
<dbReference type="GO" id="GO:0120010">
    <property type="term" value="P:intermembrane phospholipid transfer"/>
    <property type="evidence" value="ECO:0007669"/>
    <property type="project" value="Ensembl"/>
</dbReference>
<dbReference type="OrthoDB" id="203908at2759"/>
<dbReference type="FunCoup" id="A0A1S3GFH2">
    <property type="interactions" value="638"/>
</dbReference>
<evidence type="ECO:0000256" key="2">
    <source>
        <dbReference type="ARBA" id="ARBA00004496"/>
    </source>
</evidence>
<organism evidence="14 15">
    <name type="scientific">Dipodomys ordii</name>
    <name type="common">Ord's kangaroo rat</name>
    <dbReference type="NCBI Taxonomy" id="10020"/>
    <lineage>
        <taxon>Eukaryota</taxon>
        <taxon>Metazoa</taxon>
        <taxon>Chordata</taxon>
        <taxon>Craniata</taxon>
        <taxon>Vertebrata</taxon>
        <taxon>Euteleostomi</taxon>
        <taxon>Mammalia</taxon>
        <taxon>Eutheria</taxon>
        <taxon>Euarchontoglires</taxon>
        <taxon>Glires</taxon>
        <taxon>Rodentia</taxon>
        <taxon>Castorimorpha</taxon>
        <taxon>Heteromyidae</taxon>
        <taxon>Dipodomyinae</taxon>
        <taxon>Dipodomys</taxon>
    </lineage>
</organism>
<keyword evidence="8" id="KW-0560">Oxidoreductase</keyword>
<dbReference type="Pfam" id="PF13602">
    <property type="entry name" value="ADH_zinc_N_2"/>
    <property type="match status" value="1"/>
</dbReference>
<dbReference type="STRING" id="10020.ENSDORP00000020947"/>
<dbReference type="InterPro" id="IPR020843">
    <property type="entry name" value="ER"/>
</dbReference>
<evidence type="ECO:0000313" key="15">
    <source>
        <dbReference type="RefSeq" id="XP_012887460.1"/>
    </source>
</evidence>
<dbReference type="CTD" id="10493"/>
<proteinExistence type="inferred from homology"/>
<evidence type="ECO:0000256" key="1">
    <source>
        <dbReference type="ARBA" id="ARBA00004450"/>
    </source>
</evidence>
<dbReference type="PANTHER" id="PTHR44054">
    <property type="entry name" value="SYNAPTIC VESICLE MEMBRANE PROTEIN VAT-1 HOMOLOG-LIKE"/>
    <property type="match status" value="1"/>
</dbReference>
<dbReference type="Gene3D" id="3.90.180.10">
    <property type="entry name" value="Medium-chain alcohol dehydrogenases, catalytic domain"/>
    <property type="match status" value="1"/>
</dbReference>
<dbReference type="PROSITE" id="PS01162">
    <property type="entry name" value="QOR_ZETA_CRYSTAL"/>
    <property type="match status" value="1"/>
</dbReference>
<protein>
    <recommendedName>
        <fullName evidence="11">Synaptic vesicle membrane protein VAT-1 homolog</fullName>
    </recommendedName>
</protein>
<keyword evidence="4" id="KW-0963">Cytoplasm</keyword>
<dbReference type="GO" id="GO:0120014">
    <property type="term" value="F:phospholipid transfer activity"/>
    <property type="evidence" value="ECO:0007669"/>
    <property type="project" value="Ensembl"/>
</dbReference>
<feature type="compositionally biased region" description="Low complexity" evidence="12">
    <location>
        <begin position="39"/>
        <end position="50"/>
    </location>
</feature>
<dbReference type="SUPFAM" id="SSF51735">
    <property type="entry name" value="NAD(P)-binding Rossmann-fold domains"/>
    <property type="match status" value="1"/>
</dbReference>
<keyword evidence="5" id="KW-0597">Phosphoprotein</keyword>
<comment type="subcellular location">
    <subcellularLocation>
        <location evidence="2">Cytoplasm</location>
    </subcellularLocation>
    <subcellularLocation>
        <location evidence="1">Mitochondrion outer membrane</location>
        <topology evidence="1">Peripheral membrane protein</topology>
    </subcellularLocation>
</comment>
<accession>A0A1S3GFH2</accession>
<evidence type="ECO:0000256" key="3">
    <source>
        <dbReference type="ARBA" id="ARBA00010371"/>
    </source>
</evidence>